<dbReference type="AlphaFoldDB" id="A0AAW2EXK9"/>
<accession>A0AAW2EXK9</accession>
<reference evidence="2 3" key="1">
    <citation type="submission" date="2023-03" db="EMBL/GenBank/DDBJ databases">
        <title>High recombination rates correlate with genetic variation in Cardiocondyla obscurior ants.</title>
        <authorList>
            <person name="Errbii M."/>
        </authorList>
    </citation>
    <scope>NUCLEOTIDE SEQUENCE [LARGE SCALE GENOMIC DNA]</scope>
    <source>
        <strain evidence="2">Alpha-2009</strain>
        <tissue evidence="2">Whole body</tissue>
    </source>
</reference>
<proteinExistence type="predicted"/>
<evidence type="ECO:0000256" key="1">
    <source>
        <dbReference type="SAM" id="Phobius"/>
    </source>
</evidence>
<keyword evidence="3" id="KW-1185">Reference proteome</keyword>
<evidence type="ECO:0000313" key="3">
    <source>
        <dbReference type="Proteomes" id="UP001430953"/>
    </source>
</evidence>
<dbReference type="Proteomes" id="UP001430953">
    <property type="component" value="Unassembled WGS sequence"/>
</dbReference>
<evidence type="ECO:0000313" key="2">
    <source>
        <dbReference type="EMBL" id="KAL0107141.1"/>
    </source>
</evidence>
<feature type="transmembrane region" description="Helical" evidence="1">
    <location>
        <begin position="20"/>
        <end position="37"/>
    </location>
</feature>
<keyword evidence="1" id="KW-0812">Transmembrane</keyword>
<evidence type="ECO:0008006" key="4">
    <source>
        <dbReference type="Google" id="ProtNLM"/>
    </source>
</evidence>
<keyword evidence="1" id="KW-1133">Transmembrane helix</keyword>
<name>A0AAW2EXK9_9HYME</name>
<organism evidence="2 3">
    <name type="scientific">Cardiocondyla obscurior</name>
    <dbReference type="NCBI Taxonomy" id="286306"/>
    <lineage>
        <taxon>Eukaryota</taxon>
        <taxon>Metazoa</taxon>
        <taxon>Ecdysozoa</taxon>
        <taxon>Arthropoda</taxon>
        <taxon>Hexapoda</taxon>
        <taxon>Insecta</taxon>
        <taxon>Pterygota</taxon>
        <taxon>Neoptera</taxon>
        <taxon>Endopterygota</taxon>
        <taxon>Hymenoptera</taxon>
        <taxon>Apocrita</taxon>
        <taxon>Aculeata</taxon>
        <taxon>Formicoidea</taxon>
        <taxon>Formicidae</taxon>
        <taxon>Myrmicinae</taxon>
        <taxon>Cardiocondyla</taxon>
    </lineage>
</organism>
<sequence length="77" mass="9050">MTHNPLSDIAQREKPETKFFFFIILIFLAFYVFLYRARDMDQLPFSTFNNDAYPTPSLICLTRVNSNSHILNAKCEI</sequence>
<comment type="caution">
    <text evidence="2">The sequence shown here is derived from an EMBL/GenBank/DDBJ whole genome shotgun (WGS) entry which is preliminary data.</text>
</comment>
<protein>
    <recommendedName>
        <fullName evidence="4">ATP synthase F0 subunit 8</fullName>
    </recommendedName>
</protein>
<keyword evidence="1" id="KW-0472">Membrane</keyword>
<gene>
    <name evidence="2" type="ORF">PUN28_015573</name>
</gene>
<dbReference type="EMBL" id="JADYXP020000017">
    <property type="protein sequence ID" value="KAL0107141.1"/>
    <property type="molecule type" value="Genomic_DNA"/>
</dbReference>